<evidence type="ECO:0000313" key="2">
    <source>
        <dbReference type="Proteomes" id="UP000245845"/>
    </source>
</evidence>
<proteinExistence type="predicted"/>
<evidence type="ECO:0000313" key="1">
    <source>
        <dbReference type="EMBL" id="PWJ23792.1"/>
    </source>
</evidence>
<dbReference type="EMBL" id="QGDL01000012">
    <property type="protein sequence ID" value="PWJ23792.1"/>
    <property type="molecule type" value="Genomic_DNA"/>
</dbReference>
<protein>
    <submittedName>
        <fullName evidence="1">Uncharacterized protein</fullName>
    </submittedName>
</protein>
<sequence length="128" mass="15214">MYDDNFTTDPEEFQKIKELQIEKEKILFLALCSESDSKLILNEEKMTVRDFERITYLLQQLGLHNYCVAFGIRHSDLLKELGKQIEYDVLNDTADADTEMFLRKHWDDAFLSQLPKGKIRTYLKKLFE</sequence>
<dbReference type="Proteomes" id="UP000245845">
    <property type="component" value="Unassembled WGS sequence"/>
</dbReference>
<gene>
    <name evidence="1" type="ORF">A8806_11237</name>
</gene>
<dbReference type="AlphaFoldDB" id="A0A2Y9BIP0"/>
<keyword evidence="2" id="KW-1185">Reference proteome</keyword>
<name>A0A2Y9BIP0_9FIRM</name>
<dbReference type="OrthoDB" id="1645754at2"/>
<reference evidence="1 2" key="1">
    <citation type="submission" date="2018-05" db="EMBL/GenBank/DDBJ databases">
        <title>The Hungate 1000. A catalogue of reference genomes from the rumen microbiome.</title>
        <authorList>
            <person name="Kelly W."/>
        </authorList>
    </citation>
    <scope>NUCLEOTIDE SEQUENCE [LARGE SCALE GENOMIC DNA]</scope>
    <source>
        <strain evidence="1 2">NLAE-zl-C242</strain>
    </source>
</reference>
<dbReference type="RefSeq" id="WP_109732629.1">
    <property type="nucleotide sequence ID" value="NZ_BAAACK010000025.1"/>
</dbReference>
<comment type="caution">
    <text evidence="1">The sequence shown here is derived from an EMBL/GenBank/DDBJ whole genome shotgun (WGS) entry which is preliminary data.</text>
</comment>
<accession>A0A2Y9BIP0</accession>
<organism evidence="1 2">
    <name type="scientific">Faecalicatena orotica</name>
    <dbReference type="NCBI Taxonomy" id="1544"/>
    <lineage>
        <taxon>Bacteria</taxon>
        <taxon>Bacillati</taxon>
        <taxon>Bacillota</taxon>
        <taxon>Clostridia</taxon>
        <taxon>Lachnospirales</taxon>
        <taxon>Lachnospiraceae</taxon>
        <taxon>Faecalicatena</taxon>
    </lineage>
</organism>